<sequence>MSTRNGEDTDQCDAKASNLSENRAHVHGRNGDWETHIDPALAGRQEFGAATAQRIAGDNAGIQTDSTSMSRPVTPGSLHIHGPKPTELPYYPHVENGVLENYRCQPRVPEALVPAHHPPRAVKQNAASNSPSTRSLSDSLSPSPTPQVTSEIANQGRSPGFNLDLIRNAPTPADNDFSANAQIIRTVCCHAGRRVDFTWKDHYHILYTSVVTARITELNGKLAKGLKKETLMRAIDPLSVPEKFRSMVIFTQTGMQTRINWVWCWEHIEILEGMDLMVPELGLETLDSVVKQTGEWMVRRPKKGGRRKSKNWEDLSP</sequence>
<dbReference type="EMBL" id="MU005628">
    <property type="protein sequence ID" value="KAF2676928.1"/>
    <property type="molecule type" value="Genomic_DNA"/>
</dbReference>
<organism evidence="2 3">
    <name type="scientific">Lentithecium fluviatile CBS 122367</name>
    <dbReference type="NCBI Taxonomy" id="1168545"/>
    <lineage>
        <taxon>Eukaryota</taxon>
        <taxon>Fungi</taxon>
        <taxon>Dikarya</taxon>
        <taxon>Ascomycota</taxon>
        <taxon>Pezizomycotina</taxon>
        <taxon>Dothideomycetes</taxon>
        <taxon>Pleosporomycetidae</taxon>
        <taxon>Pleosporales</taxon>
        <taxon>Massarineae</taxon>
        <taxon>Lentitheciaceae</taxon>
        <taxon>Lentithecium</taxon>
    </lineage>
</organism>
<accession>A0A6G1IFQ8</accession>
<feature type="region of interest" description="Disordered" evidence="1">
    <location>
        <begin position="1"/>
        <end position="36"/>
    </location>
</feature>
<dbReference type="AlphaFoldDB" id="A0A6G1IFQ8"/>
<keyword evidence="3" id="KW-1185">Reference proteome</keyword>
<protein>
    <submittedName>
        <fullName evidence="2">Uncharacterized protein</fullName>
    </submittedName>
</protein>
<feature type="compositionally biased region" description="Low complexity" evidence="1">
    <location>
        <begin position="128"/>
        <end position="142"/>
    </location>
</feature>
<feature type="region of interest" description="Disordered" evidence="1">
    <location>
        <begin position="121"/>
        <end position="167"/>
    </location>
</feature>
<name>A0A6G1IFQ8_9PLEO</name>
<gene>
    <name evidence="2" type="ORF">K458DRAFT_410117</name>
</gene>
<feature type="compositionally biased region" description="Polar residues" evidence="1">
    <location>
        <begin position="147"/>
        <end position="157"/>
    </location>
</feature>
<evidence type="ECO:0000313" key="2">
    <source>
        <dbReference type="EMBL" id="KAF2676928.1"/>
    </source>
</evidence>
<dbReference type="Proteomes" id="UP000799291">
    <property type="component" value="Unassembled WGS sequence"/>
</dbReference>
<dbReference type="OrthoDB" id="3801182at2759"/>
<reference evidence="2" key="1">
    <citation type="journal article" date="2020" name="Stud. Mycol.">
        <title>101 Dothideomycetes genomes: a test case for predicting lifestyles and emergence of pathogens.</title>
        <authorList>
            <person name="Haridas S."/>
            <person name="Albert R."/>
            <person name="Binder M."/>
            <person name="Bloem J."/>
            <person name="Labutti K."/>
            <person name="Salamov A."/>
            <person name="Andreopoulos B."/>
            <person name="Baker S."/>
            <person name="Barry K."/>
            <person name="Bills G."/>
            <person name="Bluhm B."/>
            <person name="Cannon C."/>
            <person name="Castanera R."/>
            <person name="Culley D."/>
            <person name="Daum C."/>
            <person name="Ezra D."/>
            <person name="Gonzalez J."/>
            <person name="Henrissat B."/>
            <person name="Kuo A."/>
            <person name="Liang C."/>
            <person name="Lipzen A."/>
            <person name="Lutzoni F."/>
            <person name="Magnuson J."/>
            <person name="Mondo S."/>
            <person name="Nolan M."/>
            <person name="Ohm R."/>
            <person name="Pangilinan J."/>
            <person name="Park H.-J."/>
            <person name="Ramirez L."/>
            <person name="Alfaro M."/>
            <person name="Sun H."/>
            <person name="Tritt A."/>
            <person name="Yoshinaga Y."/>
            <person name="Zwiers L.-H."/>
            <person name="Turgeon B."/>
            <person name="Goodwin S."/>
            <person name="Spatafora J."/>
            <person name="Crous P."/>
            <person name="Grigoriev I."/>
        </authorList>
    </citation>
    <scope>NUCLEOTIDE SEQUENCE</scope>
    <source>
        <strain evidence="2">CBS 122367</strain>
    </source>
</reference>
<evidence type="ECO:0000256" key="1">
    <source>
        <dbReference type="SAM" id="MobiDB-lite"/>
    </source>
</evidence>
<proteinExistence type="predicted"/>
<evidence type="ECO:0000313" key="3">
    <source>
        <dbReference type="Proteomes" id="UP000799291"/>
    </source>
</evidence>